<keyword evidence="5" id="KW-0677">Repeat</keyword>
<evidence type="ECO:0000256" key="3">
    <source>
        <dbReference type="ARBA" id="ARBA00022448"/>
    </source>
</evidence>
<dbReference type="OrthoDB" id="250329at2759"/>
<comment type="similarity">
    <text evidence="2 10">Belongs to the mitochondrial carrier (TC 2.A.29) family.</text>
</comment>
<evidence type="ECO:0000256" key="10">
    <source>
        <dbReference type="RuleBase" id="RU000488"/>
    </source>
</evidence>
<evidence type="ECO:0000256" key="6">
    <source>
        <dbReference type="ARBA" id="ARBA00022792"/>
    </source>
</evidence>
<dbReference type="InterPro" id="IPR018108">
    <property type="entry name" value="MCP_transmembrane"/>
</dbReference>
<proteinExistence type="inferred from homology"/>
<accession>A0A167VVY2</accession>
<keyword evidence="3 10" id="KW-0813">Transport</keyword>
<comment type="subcellular location">
    <subcellularLocation>
        <location evidence="1">Membrane</location>
        <topology evidence="1">Multi-pass membrane protein</topology>
    </subcellularLocation>
</comment>
<dbReference type="Gene3D" id="1.50.40.10">
    <property type="entry name" value="Mitochondrial carrier domain"/>
    <property type="match status" value="2"/>
</dbReference>
<feature type="repeat" description="Solcar" evidence="9">
    <location>
        <begin position="214"/>
        <end position="301"/>
    </location>
</feature>
<evidence type="ECO:0000313" key="12">
    <source>
        <dbReference type="Proteomes" id="UP000242877"/>
    </source>
</evidence>
<keyword evidence="12" id="KW-1185">Reference proteome</keyword>
<dbReference type="GO" id="GO:0016020">
    <property type="term" value="C:membrane"/>
    <property type="evidence" value="ECO:0007669"/>
    <property type="project" value="UniProtKB-SubCell"/>
</dbReference>
<dbReference type="Pfam" id="PF00153">
    <property type="entry name" value="Mito_carr"/>
    <property type="match status" value="3"/>
</dbReference>
<feature type="repeat" description="Solcar" evidence="9">
    <location>
        <begin position="4"/>
        <end position="88"/>
    </location>
</feature>
<dbReference type="Proteomes" id="UP000242877">
    <property type="component" value="Unassembled WGS sequence"/>
</dbReference>
<dbReference type="AlphaFoldDB" id="A0A167VVY2"/>
<evidence type="ECO:0000256" key="1">
    <source>
        <dbReference type="ARBA" id="ARBA00004141"/>
    </source>
</evidence>
<protein>
    <submittedName>
        <fullName evidence="11">Mitochondrial carrier protein</fullName>
    </submittedName>
</protein>
<dbReference type="SUPFAM" id="SSF103506">
    <property type="entry name" value="Mitochondrial carrier"/>
    <property type="match status" value="1"/>
</dbReference>
<dbReference type="EMBL" id="AZGZ01000028">
    <property type="protein sequence ID" value="KZZ88081.1"/>
    <property type="molecule type" value="Genomic_DNA"/>
</dbReference>
<evidence type="ECO:0000313" key="11">
    <source>
        <dbReference type="EMBL" id="KZZ88081.1"/>
    </source>
</evidence>
<evidence type="ECO:0000256" key="4">
    <source>
        <dbReference type="ARBA" id="ARBA00022692"/>
    </source>
</evidence>
<keyword evidence="8 9" id="KW-0472">Membrane</keyword>
<sequence length="309" mass="33193">MPKDEYLNTCLAGALAALTIDVVVYPLDTLRTRLQAPDYAKRFKHHATGAVNRAALLRGLYQGVGAAAVSMIPSSGAFFLTYNSLNSTLKAHHAAGGVLSTLPTPVLHAASSSLAEAVSCAILTPAEVLKQNAQMLPNSSKSSTIEAFRSLQKQPGNLSRGYIAMLSRNIPTTGINFPLFEIFKGSLSNWWLSRQGKSTTADQYRAVEELPLVQRTGISATSAALSGSIAAFMVTPIDVVKTRTMLNDDTVSNKKGMIGTMRQVYCENGIRGLFRGAILRSAWAAFGTGLYLSTYEWAKVALQNDGNEQ</sequence>
<dbReference type="PROSITE" id="PS50920">
    <property type="entry name" value="SOLCAR"/>
    <property type="match status" value="2"/>
</dbReference>
<evidence type="ECO:0000256" key="7">
    <source>
        <dbReference type="ARBA" id="ARBA00022989"/>
    </source>
</evidence>
<evidence type="ECO:0000256" key="9">
    <source>
        <dbReference type="PROSITE-ProRule" id="PRU00282"/>
    </source>
</evidence>
<dbReference type="PANTHER" id="PTHR45667">
    <property type="entry name" value="S-ADENOSYLMETHIONINE MITOCHONDRIAL CARRIER PROTEIN"/>
    <property type="match status" value="1"/>
</dbReference>
<evidence type="ECO:0000256" key="5">
    <source>
        <dbReference type="ARBA" id="ARBA00022737"/>
    </source>
</evidence>
<name>A0A167VVY2_9EURO</name>
<dbReference type="InterPro" id="IPR023395">
    <property type="entry name" value="MCP_dom_sf"/>
</dbReference>
<comment type="caution">
    <text evidence="11">The sequence shown here is derived from an EMBL/GenBank/DDBJ whole genome shotgun (WGS) entry which is preliminary data.</text>
</comment>
<reference evidence="11 12" key="1">
    <citation type="journal article" date="2016" name="Genome Biol. Evol.">
        <title>Divergent and convergent evolution of fungal pathogenicity.</title>
        <authorList>
            <person name="Shang Y."/>
            <person name="Xiao G."/>
            <person name="Zheng P."/>
            <person name="Cen K."/>
            <person name="Zhan S."/>
            <person name="Wang C."/>
        </authorList>
    </citation>
    <scope>NUCLEOTIDE SEQUENCE [LARGE SCALE GENOMIC DNA]</scope>
    <source>
        <strain evidence="11 12">ARSEF 7405</strain>
    </source>
</reference>
<keyword evidence="4 9" id="KW-0812">Transmembrane</keyword>
<keyword evidence="6" id="KW-0999">Mitochondrion inner membrane</keyword>
<gene>
    <name evidence="11" type="ORF">AAP_05141</name>
</gene>
<keyword evidence="7" id="KW-1133">Transmembrane helix</keyword>
<dbReference type="VEuPathDB" id="FungiDB:AAP_05141"/>
<evidence type="ECO:0000256" key="8">
    <source>
        <dbReference type="ARBA" id="ARBA00023136"/>
    </source>
</evidence>
<organism evidence="11 12">
    <name type="scientific">Ascosphaera apis ARSEF 7405</name>
    <dbReference type="NCBI Taxonomy" id="392613"/>
    <lineage>
        <taxon>Eukaryota</taxon>
        <taxon>Fungi</taxon>
        <taxon>Dikarya</taxon>
        <taxon>Ascomycota</taxon>
        <taxon>Pezizomycotina</taxon>
        <taxon>Eurotiomycetes</taxon>
        <taxon>Eurotiomycetidae</taxon>
        <taxon>Onygenales</taxon>
        <taxon>Ascosphaeraceae</taxon>
        <taxon>Ascosphaera</taxon>
    </lineage>
</organism>
<evidence type="ECO:0000256" key="2">
    <source>
        <dbReference type="ARBA" id="ARBA00006375"/>
    </source>
</evidence>
<keyword evidence="6" id="KW-0496">Mitochondrion</keyword>